<protein>
    <submittedName>
        <fullName evidence="1">Uncharacterized protein</fullName>
    </submittedName>
</protein>
<dbReference type="OrthoDB" id="10560019at2759"/>
<comment type="caution">
    <text evidence="1">The sequence shown here is derived from an EMBL/GenBank/DDBJ whole genome shotgun (WGS) entry which is preliminary data.</text>
</comment>
<evidence type="ECO:0000313" key="1">
    <source>
        <dbReference type="EMBL" id="TNV82455.1"/>
    </source>
</evidence>
<name>A0A8J8NY26_HALGN</name>
<dbReference type="AlphaFoldDB" id="A0A8J8NY26"/>
<reference evidence="1" key="1">
    <citation type="submission" date="2019-06" db="EMBL/GenBank/DDBJ databases">
        <authorList>
            <person name="Zheng W."/>
        </authorList>
    </citation>
    <scope>NUCLEOTIDE SEQUENCE</scope>
    <source>
        <strain evidence="1">QDHG01</strain>
    </source>
</reference>
<evidence type="ECO:0000313" key="2">
    <source>
        <dbReference type="Proteomes" id="UP000785679"/>
    </source>
</evidence>
<proteinExistence type="predicted"/>
<organism evidence="1 2">
    <name type="scientific">Halteria grandinella</name>
    <dbReference type="NCBI Taxonomy" id="5974"/>
    <lineage>
        <taxon>Eukaryota</taxon>
        <taxon>Sar</taxon>
        <taxon>Alveolata</taxon>
        <taxon>Ciliophora</taxon>
        <taxon>Intramacronucleata</taxon>
        <taxon>Spirotrichea</taxon>
        <taxon>Stichotrichia</taxon>
        <taxon>Sporadotrichida</taxon>
        <taxon>Halteriidae</taxon>
        <taxon>Halteria</taxon>
    </lineage>
</organism>
<dbReference type="EMBL" id="RRYP01004928">
    <property type="protein sequence ID" value="TNV82455.1"/>
    <property type="molecule type" value="Genomic_DNA"/>
</dbReference>
<accession>A0A8J8NY26</accession>
<gene>
    <name evidence="1" type="ORF">FGO68_gene17068</name>
</gene>
<dbReference type="Proteomes" id="UP000785679">
    <property type="component" value="Unassembled WGS sequence"/>
</dbReference>
<keyword evidence="2" id="KW-1185">Reference proteome</keyword>
<sequence>MKLSSFLRHWCKLAQVKPQGGEPDQMLVHIVTNFAHHQTPHLLNIQTHLPQKTSRDKNLVTSLMSILGYLRDVFTKESDFLVITLEKMLAVVEVTLCTHFQEPFTQEQAEEPCTFNIIDSLEDTATPMDRIYAFLLNTRETVAILTNLLINQIKLLIRMRVMYSRDEFNFENYHQIAMSDERTVAGQFFTKSGKALVGDFFKFQQTVREKANLNFELTTYNEVYMVLHSITPHVRELFQVHNMFGIESLLLVYFSGFSNQIITKDALSKVSRNFFKEFKTSYRRYTNAALYTTLTTLMKFFDTCLSETAKSFLHFNIGILCDSLATEQFKMALIITKERQFVTQAGLDKFQQELLTAGELCKVLFYGTFPSFQAVRQQREVMFKLKKFSELAERRITRYMLRNEERGTPVVLKFLKD</sequence>